<evidence type="ECO:0008006" key="3">
    <source>
        <dbReference type="Google" id="ProtNLM"/>
    </source>
</evidence>
<keyword evidence="2" id="KW-1185">Reference proteome</keyword>
<dbReference type="EMBL" id="JAYKLX010000005">
    <property type="protein sequence ID" value="MEB3346252.1"/>
    <property type="molecule type" value="Genomic_DNA"/>
</dbReference>
<gene>
    <name evidence="1" type="ORF">U6A24_12310</name>
</gene>
<organism evidence="1 2">
    <name type="scientific">Aquimarina gracilis</name>
    <dbReference type="NCBI Taxonomy" id="874422"/>
    <lineage>
        <taxon>Bacteria</taxon>
        <taxon>Pseudomonadati</taxon>
        <taxon>Bacteroidota</taxon>
        <taxon>Flavobacteriia</taxon>
        <taxon>Flavobacteriales</taxon>
        <taxon>Flavobacteriaceae</taxon>
        <taxon>Aquimarina</taxon>
    </lineage>
</organism>
<dbReference type="RefSeq" id="WP_324180277.1">
    <property type="nucleotide sequence ID" value="NZ_BAABAW010000024.1"/>
</dbReference>
<dbReference type="PROSITE" id="PS51257">
    <property type="entry name" value="PROKAR_LIPOPROTEIN"/>
    <property type="match status" value="1"/>
</dbReference>
<name>A0ABU5ZWN2_9FLAO</name>
<evidence type="ECO:0000313" key="2">
    <source>
        <dbReference type="Proteomes" id="UP001327027"/>
    </source>
</evidence>
<reference evidence="1 2" key="1">
    <citation type="journal article" date="2013" name="Int. J. Syst. Evol. Microbiol.">
        <title>Aquimarina gracilis sp. nov., isolated from the gut microflora of a mussel, Mytilus coruscus, and emended description of Aquimarina spongiae.</title>
        <authorList>
            <person name="Park S.C."/>
            <person name="Choe H.N."/>
            <person name="Baik K.S."/>
            <person name="Seong C.N."/>
        </authorList>
    </citation>
    <scope>NUCLEOTIDE SEQUENCE [LARGE SCALE GENOMIC DNA]</scope>
    <source>
        <strain evidence="1 2">PSC32</strain>
    </source>
</reference>
<accession>A0ABU5ZWN2</accession>
<sequence length="186" mass="20669">MKNSILNNLLLFLFIVALIGCAKDDEVMDIAVIEAEELRVQRQLLNESVAFLINTDSILAGRNIETVELVSFDSDYKKLDSYDVNGKSFVDSGEGFDAKKGDGIYTAQVVSEQTDVLEAKLATNENFKYEDRLDGLLEARALKIKIKVTCRATSKPEGESFFGFSCEKWGGCVEVEDCTVEIEIES</sequence>
<evidence type="ECO:0000313" key="1">
    <source>
        <dbReference type="EMBL" id="MEB3346252.1"/>
    </source>
</evidence>
<comment type="caution">
    <text evidence="1">The sequence shown here is derived from an EMBL/GenBank/DDBJ whole genome shotgun (WGS) entry which is preliminary data.</text>
</comment>
<dbReference type="Proteomes" id="UP001327027">
    <property type="component" value="Unassembled WGS sequence"/>
</dbReference>
<proteinExistence type="predicted"/>
<protein>
    <recommendedName>
        <fullName evidence="3">Lipoprotein</fullName>
    </recommendedName>
</protein>